<protein>
    <recommendedName>
        <fullName evidence="8">Major facilitator superfamily (MFS) profile domain-containing protein</fullName>
    </recommendedName>
</protein>
<dbReference type="PANTHER" id="PTHR42718:SF1">
    <property type="entry name" value="LOW AFFINITY AMMONIUM TRANSPORTER"/>
    <property type="match status" value="1"/>
</dbReference>
<evidence type="ECO:0000313" key="6">
    <source>
        <dbReference type="EMBL" id="RYP03209.1"/>
    </source>
</evidence>
<evidence type="ECO:0000256" key="3">
    <source>
        <dbReference type="ARBA" id="ARBA00022989"/>
    </source>
</evidence>
<comment type="subcellular location">
    <subcellularLocation>
        <location evidence="1">Membrane</location>
        <topology evidence="1">Multi-pass membrane protein</topology>
    </subcellularLocation>
</comment>
<accession>A0A4V1XAL9</accession>
<evidence type="ECO:0000256" key="1">
    <source>
        <dbReference type="ARBA" id="ARBA00004141"/>
    </source>
</evidence>
<dbReference type="OrthoDB" id="2428527at2759"/>
<organism evidence="6 7">
    <name type="scientific">Monosporascus ibericus</name>
    <dbReference type="NCBI Taxonomy" id="155417"/>
    <lineage>
        <taxon>Eukaryota</taxon>
        <taxon>Fungi</taxon>
        <taxon>Dikarya</taxon>
        <taxon>Ascomycota</taxon>
        <taxon>Pezizomycotina</taxon>
        <taxon>Sordariomycetes</taxon>
        <taxon>Xylariomycetidae</taxon>
        <taxon>Xylariales</taxon>
        <taxon>Xylariales incertae sedis</taxon>
        <taxon>Monosporascus</taxon>
    </lineage>
</organism>
<dbReference type="AlphaFoldDB" id="A0A4V1XAL9"/>
<proteinExistence type="predicted"/>
<dbReference type="EMBL" id="QJNU01000276">
    <property type="protein sequence ID" value="RYP03209.1"/>
    <property type="molecule type" value="Genomic_DNA"/>
</dbReference>
<evidence type="ECO:0000256" key="2">
    <source>
        <dbReference type="ARBA" id="ARBA00022692"/>
    </source>
</evidence>
<name>A0A4V1XAL9_9PEZI</name>
<sequence length="320" mass="34507">MRLSSSPSYVLRNYSHVISITHVIGDSFGITNPGELSWLIAGYSLTVGTFIVFSGRLGDVFGYKTMYLLGMAWHLVLEELDMPGTVTGVAGRVLINLAWNQAPIADWSQPYVYVTLLLGFLILAVFFVIEIRYATHPLIPFNTLTSDVSFTLGAIACGWGCFGIWVYYSWQFLLVLRAESPLLATAHFSPVAISGAVAAILTGALMHPMLIALFGMDMSFPAGTLILSDAMPRRHQGIAASLVSTVVNYSISIALGFAGTVDVNVNNGGLTEHDVIKGYRGALYMAIGLAGLGVAICLAFLVKTKTQQKKLVMDQDKAEA</sequence>
<dbReference type="PANTHER" id="PTHR42718">
    <property type="entry name" value="MAJOR FACILITATOR SUPERFAMILY MULTIDRUG TRANSPORTER MFSC"/>
    <property type="match status" value="1"/>
</dbReference>
<reference evidence="6 7" key="1">
    <citation type="submission" date="2018-06" db="EMBL/GenBank/DDBJ databases">
        <title>Complete Genomes of Monosporascus.</title>
        <authorList>
            <person name="Robinson A.J."/>
            <person name="Natvig D.O."/>
        </authorList>
    </citation>
    <scope>NUCLEOTIDE SEQUENCE [LARGE SCALE GENOMIC DNA]</scope>
    <source>
        <strain evidence="6 7">CBS 110550</strain>
    </source>
</reference>
<dbReference type="Gene3D" id="1.20.1720.10">
    <property type="entry name" value="Multidrug resistance protein D"/>
    <property type="match status" value="1"/>
</dbReference>
<evidence type="ECO:0008006" key="8">
    <source>
        <dbReference type="Google" id="ProtNLM"/>
    </source>
</evidence>
<keyword evidence="3 5" id="KW-1133">Transmembrane helix</keyword>
<evidence type="ECO:0000256" key="4">
    <source>
        <dbReference type="ARBA" id="ARBA00023136"/>
    </source>
</evidence>
<feature type="transmembrane region" description="Helical" evidence="5">
    <location>
        <begin position="111"/>
        <end position="129"/>
    </location>
</feature>
<feature type="transmembrane region" description="Helical" evidence="5">
    <location>
        <begin position="281"/>
        <end position="302"/>
    </location>
</feature>
<dbReference type="Gene3D" id="1.20.1250.20">
    <property type="entry name" value="MFS general substrate transporter like domains"/>
    <property type="match status" value="1"/>
</dbReference>
<evidence type="ECO:0000256" key="5">
    <source>
        <dbReference type="SAM" id="Phobius"/>
    </source>
</evidence>
<keyword evidence="4 5" id="KW-0472">Membrane</keyword>
<feature type="transmembrane region" description="Helical" evidence="5">
    <location>
        <begin position="209"/>
        <end position="227"/>
    </location>
</feature>
<feature type="transmembrane region" description="Helical" evidence="5">
    <location>
        <begin position="149"/>
        <end position="170"/>
    </location>
</feature>
<feature type="transmembrane region" description="Helical" evidence="5">
    <location>
        <begin position="36"/>
        <end position="53"/>
    </location>
</feature>
<gene>
    <name evidence="6" type="ORF">DL764_005313</name>
</gene>
<keyword evidence="7" id="KW-1185">Reference proteome</keyword>
<dbReference type="SUPFAM" id="SSF103473">
    <property type="entry name" value="MFS general substrate transporter"/>
    <property type="match status" value="1"/>
</dbReference>
<evidence type="ECO:0000313" key="7">
    <source>
        <dbReference type="Proteomes" id="UP000293360"/>
    </source>
</evidence>
<keyword evidence="2 5" id="KW-0812">Transmembrane</keyword>
<dbReference type="GO" id="GO:0016020">
    <property type="term" value="C:membrane"/>
    <property type="evidence" value="ECO:0007669"/>
    <property type="project" value="UniProtKB-SubCell"/>
</dbReference>
<feature type="transmembrane region" description="Helical" evidence="5">
    <location>
        <begin position="239"/>
        <end position="261"/>
    </location>
</feature>
<comment type="caution">
    <text evidence="6">The sequence shown here is derived from an EMBL/GenBank/DDBJ whole genome shotgun (WGS) entry which is preliminary data.</text>
</comment>
<dbReference type="InterPro" id="IPR036259">
    <property type="entry name" value="MFS_trans_sf"/>
</dbReference>
<dbReference type="Proteomes" id="UP000293360">
    <property type="component" value="Unassembled WGS sequence"/>
</dbReference>
<feature type="transmembrane region" description="Helical" evidence="5">
    <location>
        <begin position="182"/>
        <end position="203"/>
    </location>
</feature>